<proteinExistence type="inferred from homology"/>
<keyword evidence="4 7" id="KW-0812">Transmembrane</keyword>
<dbReference type="GeneID" id="107223986"/>
<dbReference type="GO" id="GO:0043652">
    <property type="term" value="P:engulfment of apoptotic cell"/>
    <property type="evidence" value="ECO:0007669"/>
    <property type="project" value="TreeGrafter"/>
</dbReference>
<feature type="transmembrane region" description="Helical" evidence="7">
    <location>
        <begin position="412"/>
        <end position="437"/>
    </location>
</feature>
<dbReference type="PANTHER" id="PTHR16024:SF6">
    <property type="entry name" value="XK-RELATED PROTEIN"/>
    <property type="match status" value="1"/>
</dbReference>
<comment type="similarity">
    <text evidence="2 7">Belongs to the XK family.</text>
</comment>
<evidence type="ECO:0000313" key="9">
    <source>
        <dbReference type="RefSeq" id="XP_015519367.1"/>
    </source>
</evidence>
<sequence length="456" mass="52002">MRGIHLNMLSPVRIHEARRTHEGVESLRGRLGNNCAENTDNPESCIEYDDETDRPDESASVTRWDIIFLSFSIVTHIFDIGADINLAARYLIYNKITYFAWTVVFIIFPTFVNTFISFRINYQDRQLGLIPVNEDGKQGGMITATTRAARRKTWCILVLLFQFAPVLRYWDSLRYAMKARRCKKAGDLVGQRRYYLKMIKEDQNVALLRVFECFLEAAPQQILQLTILLKDDDLSELTFQLLQIGSVCSSLVSMGWSMASYHRTIRLAQHDKPNIDLVGTILQFLWHFCVTVSRILSISVVASMQPLYTGLACACHWAIMTTWLAAEPGGAAEFCRDVNNSPLSPLTVLERIRSALFAAVLGTVYVFTYLNPTDGHTFVRHLFYYVLCSVENGAAAALWATEANQKLRDRWYFEFLIVLCTVPFCIGIAAMILYYVYFHPTTKRKNSPPEQVTAVS</sequence>
<evidence type="ECO:0000256" key="4">
    <source>
        <dbReference type="ARBA" id="ARBA00022692"/>
    </source>
</evidence>
<name>A0A6J0BYJ3_NEOLC</name>
<evidence type="ECO:0000313" key="8">
    <source>
        <dbReference type="Proteomes" id="UP000829291"/>
    </source>
</evidence>
<keyword evidence="5 7" id="KW-1133">Transmembrane helix</keyword>
<feature type="transmembrane region" description="Helical" evidence="7">
    <location>
        <begin position="153"/>
        <end position="170"/>
    </location>
</feature>
<comment type="subcellular location">
    <subcellularLocation>
        <location evidence="1">Cell membrane</location>
        <topology evidence="1">Multi-pass membrane protein</topology>
    </subcellularLocation>
    <subcellularLocation>
        <location evidence="7">Membrane</location>
        <topology evidence="7">Multi-pass membrane protein</topology>
    </subcellularLocation>
</comment>
<dbReference type="AlphaFoldDB" id="A0A6J0BYJ3"/>
<evidence type="ECO:0000256" key="7">
    <source>
        <dbReference type="RuleBase" id="RU910716"/>
    </source>
</evidence>
<dbReference type="InterPro" id="IPR050895">
    <property type="entry name" value="XK-related_scramblase"/>
</dbReference>
<evidence type="ECO:0000256" key="2">
    <source>
        <dbReference type="ARBA" id="ARBA00008789"/>
    </source>
</evidence>
<feature type="transmembrane region" description="Helical" evidence="7">
    <location>
        <begin position="382"/>
        <end position="400"/>
    </location>
</feature>
<dbReference type="KEGG" id="nlo:107223986"/>
<dbReference type="GO" id="GO:0070782">
    <property type="term" value="P:phosphatidylserine exposure on apoptotic cell surface"/>
    <property type="evidence" value="ECO:0007669"/>
    <property type="project" value="TreeGrafter"/>
</dbReference>
<accession>A0A6J0BYJ3</accession>
<dbReference type="OrthoDB" id="6136301at2759"/>
<keyword evidence="3" id="KW-1003">Cell membrane</keyword>
<gene>
    <name evidence="9" type="primary">LOC107223986</name>
</gene>
<keyword evidence="6 7" id="KW-0472">Membrane</keyword>
<feature type="transmembrane region" description="Helical" evidence="7">
    <location>
        <begin position="352"/>
        <end position="370"/>
    </location>
</feature>
<keyword evidence="8" id="KW-1185">Reference proteome</keyword>
<dbReference type="PANTHER" id="PTHR16024">
    <property type="entry name" value="XK-RELATED PROTEIN"/>
    <property type="match status" value="1"/>
</dbReference>
<organism evidence="9">
    <name type="scientific">Neodiprion lecontei</name>
    <name type="common">Redheaded pine sawfly</name>
    <dbReference type="NCBI Taxonomy" id="441921"/>
    <lineage>
        <taxon>Eukaryota</taxon>
        <taxon>Metazoa</taxon>
        <taxon>Ecdysozoa</taxon>
        <taxon>Arthropoda</taxon>
        <taxon>Hexapoda</taxon>
        <taxon>Insecta</taxon>
        <taxon>Pterygota</taxon>
        <taxon>Neoptera</taxon>
        <taxon>Endopterygota</taxon>
        <taxon>Hymenoptera</taxon>
        <taxon>Tenthredinoidea</taxon>
        <taxon>Diprionidae</taxon>
        <taxon>Diprioninae</taxon>
        <taxon>Neodiprion</taxon>
    </lineage>
</organism>
<dbReference type="FunCoup" id="A0A6J0BYJ3">
    <property type="interactions" value="366"/>
</dbReference>
<protein>
    <recommendedName>
        <fullName evidence="7">XK-related protein</fullName>
    </recommendedName>
</protein>
<dbReference type="InParanoid" id="A0A6J0BYJ3"/>
<evidence type="ECO:0000256" key="3">
    <source>
        <dbReference type="ARBA" id="ARBA00022475"/>
    </source>
</evidence>
<evidence type="ECO:0000256" key="1">
    <source>
        <dbReference type="ARBA" id="ARBA00004651"/>
    </source>
</evidence>
<feature type="transmembrane region" description="Helical" evidence="7">
    <location>
        <begin position="98"/>
        <end position="118"/>
    </location>
</feature>
<reference evidence="9" key="1">
    <citation type="submission" date="2025-08" db="UniProtKB">
        <authorList>
            <consortium name="RefSeq"/>
        </authorList>
    </citation>
    <scope>IDENTIFICATION</scope>
    <source>
        <tissue evidence="9">Thorax and Abdomen</tissue>
    </source>
</reference>
<evidence type="ECO:0000256" key="6">
    <source>
        <dbReference type="ARBA" id="ARBA00023136"/>
    </source>
</evidence>
<dbReference type="GO" id="GO:1902742">
    <property type="term" value="P:apoptotic process involved in development"/>
    <property type="evidence" value="ECO:0007669"/>
    <property type="project" value="TreeGrafter"/>
</dbReference>
<dbReference type="GO" id="GO:0005886">
    <property type="term" value="C:plasma membrane"/>
    <property type="evidence" value="ECO:0007669"/>
    <property type="project" value="UniProtKB-SubCell"/>
</dbReference>
<dbReference type="RefSeq" id="XP_015519367.1">
    <property type="nucleotide sequence ID" value="XM_015663881.2"/>
</dbReference>
<dbReference type="Proteomes" id="UP000829291">
    <property type="component" value="Chromosome 3"/>
</dbReference>
<dbReference type="InterPro" id="IPR018629">
    <property type="entry name" value="XK-rel"/>
</dbReference>
<evidence type="ECO:0000256" key="5">
    <source>
        <dbReference type="ARBA" id="ARBA00022989"/>
    </source>
</evidence>
<dbReference type="Pfam" id="PF09815">
    <property type="entry name" value="XK-related"/>
    <property type="match status" value="1"/>
</dbReference>